<evidence type="ECO:0000259" key="2">
    <source>
        <dbReference type="Pfam" id="PF09835"/>
    </source>
</evidence>
<reference evidence="3 4" key="1">
    <citation type="journal article" date="2016" name="Environ. Microbiol.">
        <title>New Methyloceanibacter diversity from North Sea sediments includes methanotroph containing solely the soluble methane monooxygenase.</title>
        <authorList>
            <person name="Vekeman B."/>
            <person name="Kerckhof F.M."/>
            <person name="Cremers G."/>
            <person name="de Vos P."/>
            <person name="Vandamme P."/>
            <person name="Boon N."/>
            <person name="Op den Camp H.J."/>
            <person name="Heylen K."/>
        </authorList>
    </citation>
    <scope>NUCLEOTIDE SEQUENCE [LARGE SCALE GENOMIC DNA]</scope>
    <source>
        <strain evidence="3 4">R-67177</strain>
    </source>
</reference>
<keyword evidence="1" id="KW-1133">Transmembrane helix</keyword>
<feature type="transmembrane region" description="Helical" evidence="1">
    <location>
        <begin position="96"/>
        <end position="114"/>
    </location>
</feature>
<keyword evidence="1" id="KW-0472">Membrane</keyword>
<dbReference type="OrthoDB" id="7360463at2"/>
<accession>A0A1E3W978</accession>
<dbReference type="Pfam" id="PF09835">
    <property type="entry name" value="DUF2062"/>
    <property type="match status" value="1"/>
</dbReference>
<dbReference type="InterPro" id="IPR018639">
    <property type="entry name" value="DUF2062"/>
</dbReference>
<comment type="caution">
    <text evidence="3">The sequence shown here is derived from an EMBL/GenBank/DDBJ whole genome shotgun (WGS) entry which is preliminary data.</text>
</comment>
<gene>
    <name evidence="3" type="ORF">AUC71_01900</name>
</gene>
<sequence>MLFRRRKAESFLERLRVHLWPRRSWSRSTRYIVHRVRRLSATPHAVALGFAAGVFVSATPFIGFHMVLAALTAWIIGGSIVAAILGTFVGNPLTYAFFWIATFEVGSLMLGGSAKDLHLDLSEGVFQTDQIWPLLKPMTLGAIPVGLALAALSYVLVRPAVNAYQHRRRALIARREAMEV</sequence>
<proteinExistence type="predicted"/>
<evidence type="ECO:0000256" key="1">
    <source>
        <dbReference type="SAM" id="Phobius"/>
    </source>
</evidence>
<organism evidence="3 4">
    <name type="scientific">Methyloceanibacter marginalis</name>
    <dbReference type="NCBI Taxonomy" id="1774971"/>
    <lineage>
        <taxon>Bacteria</taxon>
        <taxon>Pseudomonadati</taxon>
        <taxon>Pseudomonadota</taxon>
        <taxon>Alphaproteobacteria</taxon>
        <taxon>Hyphomicrobiales</taxon>
        <taxon>Hyphomicrobiaceae</taxon>
        <taxon>Methyloceanibacter</taxon>
    </lineage>
</organism>
<evidence type="ECO:0000313" key="4">
    <source>
        <dbReference type="Proteomes" id="UP000095042"/>
    </source>
</evidence>
<evidence type="ECO:0000313" key="3">
    <source>
        <dbReference type="EMBL" id="ODS02300.1"/>
    </source>
</evidence>
<dbReference type="AlphaFoldDB" id="A0A1E3W978"/>
<dbReference type="RefSeq" id="WP_069624515.1">
    <property type="nucleotide sequence ID" value="NZ_LPWD01000346.1"/>
</dbReference>
<dbReference type="EMBL" id="LPWD01000346">
    <property type="protein sequence ID" value="ODS02300.1"/>
    <property type="molecule type" value="Genomic_DNA"/>
</dbReference>
<name>A0A1E3W978_9HYPH</name>
<feature type="domain" description="DUF2062" evidence="2">
    <location>
        <begin position="27"/>
        <end position="169"/>
    </location>
</feature>
<feature type="transmembrane region" description="Helical" evidence="1">
    <location>
        <begin position="134"/>
        <end position="157"/>
    </location>
</feature>
<dbReference type="Proteomes" id="UP000095042">
    <property type="component" value="Unassembled WGS sequence"/>
</dbReference>
<keyword evidence="1" id="KW-0812">Transmembrane</keyword>
<protein>
    <recommendedName>
        <fullName evidence="2">DUF2062 domain-containing protein</fullName>
    </recommendedName>
</protein>
<feature type="transmembrane region" description="Helical" evidence="1">
    <location>
        <begin position="68"/>
        <end position="89"/>
    </location>
</feature>
<feature type="transmembrane region" description="Helical" evidence="1">
    <location>
        <begin position="45"/>
        <end position="62"/>
    </location>
</feature>
<dbReference type="PANTHER" id="PTHR40547">
    <property type="entry name" value="SLL0298 PROTEIN"/>
    <property type="match status" value="1"/>
</dbReference>
<dbReference type="PANTHER" id="PTHR40547:SF1">
    <property type="entry name" value="SLL0298 PROTEIN"/>
    <property type="match status" value="1"/>
</dbReference>
<keyword evidence="4" id="KW-1185">Reference proteome</keyword>